<dbReference type="Pfam" id="PF14111">
    <property type="entry name" value="DUF4283"/>
    <property type="match status" value="1"/>
</dbReference>
<keyword evidence="3" id="KW-1185">Reference proteome</keyword>
<reference evidence="2 3" key="1">
    <citation type="submission" date="2024-04" db="EMBL/GenBank/DDBJ databases">
        <authorList>
            <person name="Fracassetti M."/>
        </authorList>
    </citation>
    <scope>NUCLEOTIDE SEQUENCE [LARGE SCALE GENOMIC DNA]</scope>
</reference>
<gene>
    <name evidence="2" type="ORF">LTRI10_LOCUS2141</name>
</gene>
<dbReference type="InterPro" id="IPR040256">
    <property type="entry name" value="At4g02000-like"/>
</dbReference>
<dbReference type="Proteomes" id="UP001497516">
    <property type="component" value="Chromosome 1"/>
</dbReference>
<sequence length="114" mass="13384">MGSSKDNDQVLVFDDEDVEESMACTRLSLIGRLFMDNMPVALLQRIVNNLWRCRSPVAVLEADMGLLQFLFNDEAYRDRVLQKAPWIIKDHVLMLMEWEPVTEELFHRLAWVPF</sequence>
<evidence type="ECO:0000313" key="2">
    <source>
        <dbReference type="EMBL" id="CAL1354318.1"/>
    </source>
</evidence>
<name>A0AAV2CD43_9ROSI</name>
<dbReference type="PANTHER" id="PTHR31286">
    <property type="entry name" value="GLYCINE-RICH CELL WALL STRUCTURAL PROTEIN 1.8-LIKE"/>
    <property type="match status" value="1"/>
</dbReference>
<proteinExistence type="predicted"/>
<evidence type="ECO:0000259" key="1">
    <source>
        <dbReference type="Pfam" id="PF14111"/>
    </source>
</evidence>
<dbReference type="PANTHER" id="PTHR31286:SF180">
    <property type="entry name" value="OS10G0362600 PROTEIN"/>
    <property type="match status" value="1"/>
</dbReference>
<organism evidence="2 3">
    <name type="scientific">Linum trigynum</name>
    <dbReference type="NCBI Taxonomy" id="586398"/>
    <lineage>
        <taxon>Eukaryota</taxon>
        <taxon>Viridiplantae</taxon>
        <taxon>Streptophyta</taxon>
        <taxon>Embryophyta</taxon>
        <taxon>Tracheophyta</taxon>
        <taxon>Spermatophyta</taxon>
        <taxon>Magnoliopsida</taxon>
        <taxon>eudicotyledons</taxon>
        <taxon>Gunneridae</taxon>
        <taxon>Pentapetalae</taxon>
        <taxon>rosids</taxon>
        <taxon>fabids</taxon>
        <taxon>Malpighiales</taxon>
        <taxon>Linaceae</taxon>
        <taxon>Linum</taxon>
    </lineage>
</organism>
<dbReference type="AlphaFoldDB" id="A0AAV2CD43"/>
<dbReference type="EMBL" id="OZ034813">
    <property type="protein sequence ID" value="CAL1354318.1"/>
    <property type="molecule type" value="Genomic_DNA"/>
</dbReference>
<dbReference type="InterPro" id="IPR025558">
    <property type="entry name" value="DUF4283"/>
</dbReference>
<protein>
    <recommendedName>
        <fullName evidence="1">DUF4283 domain-containing protein</fullName>
    </recommendedName>
</protein>
<feature type="domain" description="DUF4283" evidence="1">
    <location>
        <begin position="26"/>
        <end position="100"/>
    </location>
</feature>
<accession>A0AAV2CD43</accession>
<evidence type="ECO:0000313" key="3">
    <source>
        <dbReference type="Proteomes" id="UP001497516"/>
    </source>
</evidence>